<keyword evidence="4" id="KW-0862">Zinc</keyword>
<evidence type="ECO:0000256" key="2">
    <source>
        <dbReference type="ARBA" id="ARBA00022723"/>
    </source>
</evidence>
<comment type="caution">
    <text evidence="8">The sequence shown here is derived from an EMBL/GenBank/DDBJ whole genome shotgun (WGS) entry which is preliminary data.</text>
</comment>
<evidence type="ECO:0000256" key="3">
    <source>
        <dbReference type="ARBA" id="ARBA00022771"/>
    </source>
</evidence>
<organism evidence="8 9">
    <name type="scientific">Cloeon dipterum</name>
    <dbReference type="NCBI Taxonomy" id="197152"/>
    <lineage>
        <taxon>Eukaryota</taxon>
        <taxon>Metazoa</taxon>
        <taxon>Ecdysozoa</taxon>
        <taxon>Arthropoda</taxon>
        <taxon>Hexapoda</taxon>
        <taxon>Insecta</taxon>
        <taxon>Pterygota</taxon>
        <taxon>Palaeoptera</taxon>
        <taxon>Ephemeroptera</taxon>
        <taxon>Pisciforma</taxon>
        <taxon>Baetidae</taxon>
        <taxon>Cloeon</taxon>
    </lineage>
</organism>
<dbReference type="GO" id="GO:0008270">
    <property type="term" value="F:zinc ion binding"/>
    <property type="evidence" value="ECO:0007669"/>
    <property type="project" value="UniProtKB-KW"/>
</dbReference>
<evidence type="ECO:0000256" key="1">
    <source>
        <dbReference type="ARBA" id="ARBA00010144"/>
    </source>
</evidence>
<feature type="domain" description="C2H2-type" evidence="7">
    <location>
        <begin position="330"/>
        <end position="363"/>
    </location>
</feature>
<keyword evidence="9" id="KW-1185">Reference proteome</keyword>
<evidence type="ECO:0000259" key="7">
    <source>
        <dbReference type="PROSITE" id="PS50157"/>
    </source>
</evidence>
<dbReference type="PANTHER" id="PTHR12522">
    <property type="entry name" value="ZINC-FINGER PROTEIN NOLZ1-RELATED"/>
    <property type="match status" value="1"/>
</dbReference>
<feature type="compositionally biased region" description="Low complexity" evidence="6">
    <location>
        <begin position="70"/>
        <end position="90"/>
    </location>
</feature>
<evidence type="ECO:0000256" key="4">
    <source>
        <dbReference type="ARBA" id="ARBA00022833"/>
    </source>
</evidence>
<feature type="compositionally biased region" description="Low complexity" evidence="6">
    <location>
        <begin position="136"/>
        <end position="149"/>
    </location>
</feature>
<accession>A0A8S1D371</accession>
<feature type="compositionally biased region" description="Low complexity" evidence="6">
    <location>
        <begin position="251"/>
        <end position="281"/>
    </location>
</feature>
<dbReference type="PROSITE" id="PS50157">
    <property type="entry name" value="ZINC_FINGER_C2H2_2"/>
    <property type="match status" value="1"/>
</dbReference>
<dbReference type="InterPro" id="IPR013087">
    <property type="entry name" value="Znf_C2H2_type"/>
</dbReference>
<dbReference type="PANTHER" id="PTHR12522:SF4">
    <property type="entry name" value="ZINC FINGER PROTEIN ELBOW"/>
    <property type="match status" value="1"/>
</dbReference>
<comment type="similarity">
    <text evidence="1">Belongs to the Elbow/Noc family.</text>
</comment>
<evidence type="ECO:0000256" key="5">
    <source>
        <dbReference type="PROSITE-ProRule" id="PRU00042"/>
    </source>
</evidence>
<dbReference type="Gene3D" id="3.30.160.60">
    <property type="entry name" value="Classic Zinc Finger"/>
    <property type="match status" value="1"/>
</dbReference>
<dbReference type="OrthoDB" id="10054079at2759"/>
<dbReference type="EMBL" id="CADEPI010000156">
    <property type="protein sequence ID" value="CAB3378050.1"/>
    <property type="molecule type" value="Genomic_DNA"/>
</dbReference>
<feature type="region of interest" description="Disordered" evidence="6">
    <location>
        <begin position="44"/>
        <end position="196"/>
    </location>
</feature>
<gene>
    <name evidence="8" type="ORF">CLODIP_2_CD13423</name>
</gene>
<dbReference type="InterPro" id="IPR051520">
    <property type="entry name" value="Elbow/Noc_ZnFinger"/>
</dbReference>
<evidence type="ECO:0000313" key="9">
    <source>
        <dbReference type="Proteomes" id="UP000494165"/>
    </source>
</evidence>
<keyword evidence="2" id="KW-0479">Metal-binding</keyword>
<dbReference type="GO" id="GO:0045892">
    <property type="term" value="P:negative regulation of DNA-templated transcription"/>
    <property type="evidence" value="ECO:0007669"/>
    <property type="project" value="TreeGrafter"/>
</dbReference>
<dbReference type="GO" id="GO:0005634">
    <property type="term" value="C:nucleus"/>
    <property type="evidence" value="ECO:0007669"/>
    <property type="project" value="TreeGrafter"/>
</dbReference>
<evidence type="ECO:0000256" key="6">
    <source>
        <dbReference type="SAM" id="MobiDB-lite"/>
    </source>
</evidence>
<dbReference type="Proteomes" id="UP000494165">
    <property type="component" value="Unassembled WGS sequence"/>
</dbReference>
<protein>
    <recommendedName>
        <fullName evidence="7">C2H2-type domain-containing protein</fullName>
    </recommendedName>
</protein>
<dbReference type="AlphaFoldDB" id="A0A8S1D371"/>
<sequence>MLTSSSNASNQYLRPEYLTPLPTTLDAKKSPLALLAQTCSQIGADCPNTKPLLPPLDKSHKKSESRDKVSPATNDSSSNSTTSASKSVASFKPYETTKELDVSGRCSTGRSKTPQSSKSVTPNNNNNTIVASANGPTTTRSPTTSPAARKTPSEGKERTSPVSSKAAAFSSLITGESKDSTPSGFKPSPPSSSSSSSAAALAAAAAAAASMPPGFLGYAPERPGPEQPDVRQSAPWAEPLPELLAHEDPGGRAPDAGGGATPSSTPTPTTPTSTASTAPSCPSGCVTCDHQKGAGSPSSALGAAAALSLPHLNPLLASPYASPLSAHLPYVCNWIAGDNYCGKRFTSSEELLQHLRSHTNLTDSLSASMQSHPLLASHAAAMAALHRTYPTPPLSPLAAARYHPYSKPPLPPSLSAAFPLHPHPGVPPYFSPYSIYGRAASGMHP</sequence>
<proteinExistence type="inferred from homology"/>
<evidence type="ECO:0000313" key="8">
    <source>
        <dbReference type="EMBL" id="CAB3378050.1"/>
    </source>
</evidence>
<reference evidence="8 9" key="1">
    <citation type="submission" date="2020-04" db="EMBL/GenBank/DDBJ databases">
        <authorList>
            <person name="Alioto T."/>
            <person name="Alioto T."/>
            <person name="Gomez Garrido J."/>
        </authorList>
    </citation>
    <scope>NUCLEOTIDE SEQUENCE [LARGE SCALE GENOMIC DNA]</scope>
</reference>
<feature type="compositionally biased region" description="Polar residues" evidence="6">
    <location>
        <begin position="105"/>
        <end position="135"/>
    </location>
</feature>
<name>A0A8S1D371_9INSE</name>
<feature type="region of interest" description="Disordered" evidence="6">
    <location>
        <begin position="243"/>
        <end position="281"/>
    </location>
</feature>
<keyword evidence="3 5" id="KW-0863">Zinc-finger</keyword>